<evidence type="ECO:0000313" key="1">
    <source>
        <dbReference type="EMBL" id="SEN06946.1"/>
    </source>
</evidence>
<reference evidence="1 2" key="1">
    <citation type="submission" date="2016-10" db="EMBL/GenBank/DDBJ databases">
        <authorList>
            <person name="de Groot N.N."/>
        </authorList>
    </citation>
    <scope>NUCLEOTIDE SEQUENCE [LARGE SCALE GENOMIC DNA]</scope>
    <source>
        <strain evidence="1 2">DSM 46701</strain>
    </source>
</reference>
<evidence type="ECO:0000313" key="2">
    <source>
        <dbReference type="Proteomes" id="UP000199695"/>
    </source>
</evidence>
<accession>A0A1H8DIF9</accession>
<dbReference type="Proteomes" id="UP000199695">
    <property type="component" value="Unassembled WGS sequence"/>
</dbReference>
<proteinExistence type="predicted"/>
<dbReference type="STRING" id="1173111.SAMN05444955_105193"/>
<dbReference type="RefSeq" id="WP_089966823.1">
    <property type="nucleotide sequence ID" value="NZ_FOCQ01000005.1"/>
</dbReference>
<dbReference type="AlphaFoldDB" id="A0A1H8DIF9"/>
<dbReference type="EMBL" id="FOCQ01000005">
    <property type="protein sequence ID" value="SEN06946.1"/>
    <property type="molecule type" value="Genomic_DNA"/>
</dbReference>
<sequence>MRENTGGPIHFLSRREKWQQKKETDFFSLIEQAGLYAERSTSFREKMRALYLFRELTGYQRTKGTDPGSLPERIFHTWYLCDYVTVKNERIIERFMKEKRRRDDWEFLSRLIVSYSSVFRVVEDAGNLSLHEWAGETLPFPVGDRVWNKDDLKAEYCIARPVKVGVKTLPLGPVIPLREKTAQKMTTWLEQQLETVHIPFRIFMQQKGLGIYRFLFQSYKEEC</sequence>
<keyword evidence="2" id="KW-1185">Reference proteome</keyword>
<gene>
    <name evidence="1" type="ORF">SAMN05444955_105193</name>
</gene>
<organism evidence="1 2">
    <name type="scientific">Lihuaxuella thermophila</name>
    <dbReference type="NCBI Taxonomy" id="1173111"/>
    <lineage>
        <taxon>Bacteria</taxon>
        <taxon>Bacillati</taxon>
        <taxon>Bacillota</taxon>
        <taxon>Bacilli</taxon>
        <taxon>Bacillales</taxon>
        <taxon>Thermoactinomycetaceae</taxon>
        <taxon>Lihuaxuella</taxon>
    </lineage>
</organism>
<protein>
    <submittedName>
        <fullName evidence="1">Uncharacterized protein</fullName>
    </submittedName>
</protein>
<dbReference type="OrthoDB" id="2989520at2"/>
<name>A0A1H8DIF9_9BACL</name>